<keyword evidence="4" id="KW-1185">Reference proteome</keyword>
<comment type="similarity">
    <text evidence="1">Belongs to the protein kinase superfamily. ADCK protein kinase family.</text>
</comment>
<accession>A0ABX8S6C7</accession>
<dbReference type="PROSITE" id="PS50011">
    <property type="entry name" value="PROTEIN_KINASE_DOM"/>
    <property type="match status" value="1"/>
</dbReference>
<evidence type="ECO:0000259" key="2">
    <source>
        <dbReference type="PROSITE" id="PS50011"/>
    </source>
</evidence>
<dbReference type="InterPro" id="IPR000719">
    <property type="entry name" value="Prot_kinase_dom"/>
</dbReference>
<evidence type="ECO:0000256" key="1">
    <source>
        <dbReference type="ARBA" id="ARBA00009670"/>
    </source>
</evidence>
<dbReference type="SUPFAM" id="SSF56112">
    <property type="entry name" value="Protein kinase-like (PK-like)"/>
    <property type="match status" value="1"/>
</dbReference>
<name>A0ABX8S6C7_9ACTN</name>
<dbReference type="CDD" id="cd05121">
    <property type="entry name" value="ABC1_ADCK3-like"/>
    <property type="match status" value="1"/>
</dbReference>
<organism evidence="3 4">
    <name type="scientific">Skermania pinensis</name>
    <dbReference type="NCBI Taxonomy" id="39122"/>
    <lineage>
        <taxon>Bacteria</taxon>
        <taxon>Bacillati</taxon>
        <taxon>Actinomycetota</taxon>
        <taxon>Actinomycetes</taxon>
        <taxon>Mycobacteriales</taxon>
        <taxon>Gordoniaceae</taxon>
        <taxon>Skermania</taxon>
    </lineage>
</organism>
<evidence type="ECO:0000313" key="4">
    <source>
        <dbReference type="Proteomes" id="UP000887023"/>
    </source>
</evidence>
<dbReference type="InterPro" id="IPR004147">
    <property type="entry name" value="ABC1_dom"/>
</dbReference>
<reference evidence="3" key="1">
    <citation type="submission" date="2021-07" db="EMBL/GenBank/DDBJ databases">
        <title>Candidatus Kaistella beijingensis sp. nov. isolated from a municipal wastewater treatment plant is involved in sludge foaming.</title>
        <authorList>
            <person name="Song Y."/>
            <person name="Liu S.-J."/>
        </authorList>
    </citation>
    <scope>NUCLEOTIDE SEQUENCE</scope>
    <source>
        <strain evidence="3">DSM 43998</strain>
    </source>
</reference>
<dbReference type="EMBL" id="CP079105">
    <property type="protein sequence ID" value="QXQ12801.1"/>
    <property type="molecule type" value="Genomic_DNA"/>
</dbReference>
<proteinExistence type="inferred from homology"/>
<dbReference type="InterPro" id="IPR011009">
    <property type="entry name" value="Kinase-like_dom_sf"/>
</dbReference>
<feature type="domain" description="Protein kinase" evidence="2">
    <location>
        <begin position="92"/>
        <end position="442"/>
    </location>
</feature>
<dbReference type="Pfam" id="PF03109">
    <property type="entry name" value="ABC1"/>
    <property type="match status" value="1"/>
</dbReference>
<protein>
    <submittedName>
        <fullName evidence="3">Phosphotransferase</fullName>
    </submittedName>
</protein>
<dbReference type="RefSeq" id="WP_066467501.1">
    <property type="nucleotide sequence ID" value="NZ_CBCRUZ010000002.1"/>
</dbReference>
<dbReference type="PANTHER" id="PTHR10566:SF113">
    <property type="entry name" value="PROTEIN ACTIVITY OF BC1 COMPLEX KINASE 7, CHLOROPLASTIC"/>
    <property type="match status" value="1"/>
</dbReference>
<evidence type="ECO:0000313" key="3">
    <source>
        <dbReference type="EMBL" id="QXQ12801.1"/>
    </source>
</evidence>
<dbReference type="Proteomes" id="UP000887023">
    <property type="component" value="Chromosome"/>
</dbReference>
<sequence length="442" mass="48648">MNESTTPELLLRRVPITTEVTRVGATAWQAAIGGGQVLLDGLRRRPLAAAAAHATRDRFAALGPTYVKLGQLIASSPGVFPGVLSEEFRTLLDRVPPADPGTIHDVLLAELGAPPTDVFAEFDPVPIASASIAQVHPARLHSGERVVIKIQRPGIETRLAADLQILERVAATAELSRYGRMVSATEIVDDFGANLRDELDFRTEAASIDEWRACLAGTRFADRVRAPQVHWDLTTTRVLTMEYVDAIRIDDAAAVRAAGHDGVDLLRTLLLSLLESAFRGGIFHGDLHAGNVLVDPEGRIVLLDFGIVGRFDDRTRVILRRLLVDLMVRNDFDAAGRALFRLGAVRRTSDRSAEDMRQFTAPLRRTSLANVSYTQLGRQLAELAKAYDAKLPRELVLVGKQLLYVERYMKLLAPRWRPLNDSEVMGYMSGLIVQAERERATG</sequence>
<dbReference type="PANTHER" id="PTHR10566">
    <property type="entry name" value="CHAPERONE-ACTIVITY OF BC1 COMPLEX CABC1 -RELATED"/>
    <property type="match status" value="1"/>
</dbReference>
<dbReference type="Gene3D" id="1.10.510.10">
    <property type="entry name" value="Transferase(Phosphotransferase) domain 1"/>
    <property type="match status" value="1"/>
</dbReference>
<dbReference type="InterPro" id="IPR050154">
    <property type="entry name" value="UbiB_kinase"/>
</dbReference>
<gene>
    <name evidence="3" type="ORF">KV203_12775</name>
</gene>